<name>A0AAD9JNY1_9ANNE</name>
<proteinExistence type="predicted"/>
<evidence type="ECO:0000256" key="3">
    <source>
        <dbReference type="ARBA" id="ARBA00022502"/>
    </source>
</evidence>
<feature type="transmembrane region" description="Helical" evidence="8">
    <location>
        <begin position="149"/>
        <end position="177"/>
    </location>
</feature>
<keyword evidence="7 8" id="KW-0472">Membrane</keyword>
<dbReference type="GO" id="GO:0006506">
    <property type="term" value="P:GPI anchor biosynthetic process"/>
    <property type="evidence" value="ECO:0007669"/>
    <property type="project" value="UniProtKB-KW"/>
</dbReference>
<sequence length="188" mass="21276">MDEDHLSVTFVVDVLITTLLYLILFRGHVFSEYLCIIQNTNIVIGVLICVVCFRSLLNIFFMRKDTRVNKTLVTTLFGSIFLLLGGILLFHIVCVIYGAPLLTSVWETFYFSGLLTCSTVFPCCCVLGPDMTSWYRVLCTNSSDDNAEMTVWPISCVYGTTLGYGFGLILSHVHIYLRQMKLRKIKIG</sequence>
<feature type="transmembrane region" description="Helical" evidence="8">
    <location>
        <begin position="6"/>
        <end position="24"/>
    </location>
</feature>
<dbReference type="InterPro" id="IPR009580">
    <property type="entry name" value="GPI_biosynthesis_protein_Pig-F"/>
</dbReference>
<evidence type="ECO:0000256" key="6">
    <source>
        <dbReference type="ARBA" id="ARBA00022989"/>
    </source>
</evidence>
<protein>
    <submittedName>
        <fullName evidence="9">Uncharacterized protein</fullName>
    </submittedName>
</protein>
<dbReference type="EMBL" id="JAODUP010000210">
    <property type="protein sequence ID" value="KAK2156556.1"/>
    <property type="molecule type" value="Genomic_DNA"/>
</dbReference>
<comment type="pathway">
    <text evidence="2">Glycolipid biosynthesis; glycosylphosphatidylinositol-anchor biosynthesis.</text>
</comment>
<keyword evidence="3" id="KW-0337">GPI-anchor biosynthesis</keyword>
<keyword evidence="4 8" id="KW-0812">Transmembrane</keyword>
<evidence type="ECO:0000256" key="4">
    <source>
        <dbReference type="ARBA" id="ARBA00022692"/>
    </source>
</evidence>
<reference evidence="9" key="1">
    <citation type="journal article" date="2023" name="Mol. Biol. Evol.">
        <title>Third-Generation Sequencing Reveals the Adaptive Role of the Epigenome in Three Deep-Sea Polychaetes.</title>
        <authorList>
            <person name="Perez M."/>
            <person name="Aroh O."/>
            <person name="Sun Y."/>
            <person name="Lan Y."/>
            <person name="Juniper S.K."/>
            <person name="Young C.R."/>
            <person name="Angers B."/>
            <person name="Qian P.Y."/>
        </authorList>
    </citation>
    <scope>NUCLEOTIDE SEQUENCE</scope>
    <source>
        <strain evidence="9">P08H-3</strain>
    </source>
</reference>
<keyword evidence="6 8" id="KW-1133">Transmembrane helix</keyword>
<keyword evidence="5" id="KW-0256">Endoplasmic reticulum</keyword>
<evidence type="ECO:0000256" key="1">
    <source>
        <dbReference type="ARBA" id="ARBA00004477"/>
    </source>
</evidence>
<comment type="caution">
    <text evidence="9">The sequence shown here is derived from an EMBL/GenBank/DDBJ whole genome shotgun (WGS) entry which is preliminary data.</text>
</comment>
<evidence type="ECO:0000256" key="7">
    <source>
        <dbReference type="ARBA" id="ARBA00023136"/>
    </source>
</evidence>
<accession>A0AAD9JNY1</accession>
<dbReference type="Pfam" id="PF06699">
    <property type="entry name" value="PIG-F"/>
    <property type="match status" value="1"/>
</dbReference>
<evidence type="ECO:0000313" key="9">
    <source>
        <dbReference type="EMBL" id="KAK2156556.1"/>
    </source>
</evidence>
<feature type="transmembrane region" description="Helical" evidence="8">
    <location>
        <begin position="36"/>
        <end position="56"/>
    </location>
</feature>
<dbReference type="Proteomes" id="UP001208570">
    <property type="component" value="Unassembled WGS sequence"/>
</dbReference>
<evidence type="ECO:0000256" key="2">
    <source>
        <dbReference type="ARBA" id="ARBA00004687"/>
    </source>
</evidence>
<keyword evidence="10" id="KW-1185">Reference proteome</keyword>
<evidence type="ECO:0000313" key="10">
    <source>
        <dbReference type="Proteomes" id="UP001208570"/>
    </source>
</evidence>
<evidence type="ECO:0000256" key="8">
    <source>
        <dbReference type="SAM" id="Phobius"/>
    </source>
</evidence>
<gene>
    <name evidence="9" type="ORF">LSH36_210g04058</name>
</gene>
<dbReference type="GO" id="GO:0005789">
    <property type="term" value="C:endoplasmic reticulum membrane"/>
    <property type="evidence" value="ECO:0007669"/>
    <property type="project" value="UniProtKB-SubCell"/>
</dbReference>
<feature type="transmembrane region" description="Helical" evidence="8">
    <location>
        <begin position="76"/>
        <end position="97"/>
    </location>
</feature>
<organism evidence="9 10">
    <name type="scientific">Paralvinella palmiformis</name>
    <dbReference type="NCBI Taxonomy" id="53620"/>
    <lineage>
        <taxon>Eukaryota</taxon>
        <taxon>Metazoa</taxon>
        <taxon>Spiralia</taxon>
        <taxon>Lophotrochozoa</taxon>
        <taxon>Annelida</taxon>
        <taxon>Polychaeta</taxon>
        <taxon>Sedentaria</taxon>
        <taxon>Canalipalpata</taxon>
        <taxon>Terebellida</taxon>
        <taxon>Terebelliformia</taxon>
        <taxon>Alvinellidae</taxon>
        <taxon>Paralvinella</taxon>
    </lineage>
</organism>
<evidence type="ECO:0000256" key="5">
    <source>
        <dbReference type="ARBA" id="ARBA00022824"/>
    </source>
</evidence>
<comment type="subcellular location">
    <subcellularLocation>
        <location evidence="1">Endoplasmic reticulum membrane</location>
        <topology evidence="1">Multi-pass membrane protein</topology>
    </subcellularLocation>
</comment>
<dbReference type="AlphaFoldDB" id="A0AAD9JNY1"/>